<accession>A0A8J3AQ50</accession>
<dbReference type="Pfam" id="PF02321">
    <property type="entry name" value="OEP"/>
    <property type="match status" value="2"/>
</dbReference>
<dbReference type="NCBIfam" id="TIGR01845">
    <property type="entry name" value="outer_NodT"/>
    <property type="match status" value="1"/>
</dbReference>
<comment type="similarity">
    <text evidence="1 2">Belongs to the outer membrane factor (OMF) (TC 1.B.17) family.</text>
</comment>
<keyword evidence="2" id="KW-0449">Lipoprotein</keyword>
<sequence length="475" mass="51009">MNMKKQTIFRPTRIVLAFATAFVLTACAGRIDATRPDVALPQTWAEAVPAGNAALQREWWRGFNSAELTALIDEAQAGNSDLIIAAERVTQAEITARSAGASLFPLLTVSADTGTGRVKPGGQGITGWAKSESSGASLQINYEVDVWGRVAAVATSANASLAASRFDMESVRSTLTTGVANAYFQTLALRTRLKIAQENLAISEKLYAIVEARYRYGSASALDVSRQRSTVLAQRATILPLQTQERQTVSALAILLGRSPQSLQIVAQGLDGLTVPEVTPDLPSTLITRRPDLASAEALLYAADANVAAARAALLPTISLSGAAGASSSALLNLGNPTYSVGVAASIVQTLFDGNRLRLQVQSTESTRRQLVQSYRNTIYTALKEVDDALGNANRNREQERTQTEIRAEAQRALRLSELRYREGADDLNSLLDAQRTLFSSEDTLAQQRLLRLTGTTDLFKALGGGWERTPTAQQ</sequence>
<dbReference type="SUPFAM" id="SSF56954">
    <property type="entry name" value="Outer membrane efflux proteins (OEP)"/>
    <property type="match status" value="1"/>
</dbReference>
<protein>
    <submittedName>
        <fullName evidence="3">RND transporter</fullName>
    </submittedName>
</protein>
<dbReference type="AlphaFoldDB" id="A0A8J3AQ50"/>
<dbReference type="GO" id="GO:0015562">
    <property type="term" value="F:efflux transmembrane transporter activity"/>
    <property type="evidence" value="ECO:0007669"/>
    <property type="project" value="InterPro"/>
</dbReference>
<keyword evidence="2" id="KW-0812">Transmembrane</keyword>
<dbReference type="Proteomes" id="UP000642180">
    <property type="component" value="Unassembled WGS sequence"/>
</dbReference>
<feature type="signal peptide" evidence="2">
    <location>
        <begin position="1"/>
        <end position="28"/>
    </location>
</feature>
<dbReference type="InterPro" id="IPR010131">
    <property type="entry name" value="MdtP/NodT-like"/>
</dbReference>
<keyword evidence="2" id="KW-0732">Signal</keyword>
<evidence type="ECO:0000313" key="4">
    <source>
        <dbReference type="Proteomes" id="UP000642180"/>
    </source>
</evidence>
<dbReference type="PROSITE" id="PS51257">
    <property type="entry name" value="PROKAR_LIPOPROTEIN"/>
    <property type="match status" value="1"/>
</dbReference>
<dbReference type="GO" id="GO:0005886">
    <property type="term" value="C:plasma membrane"/>
    <property type="evidence" value="ECO:0007669"/>
    <property type="project" value="UniProtKB-SubCell"/>
</dbReference>
<dbReference type="Gene3D" id="1.20.1600.10">
    <property type="entry name" value="Outer membrane efflux proteins (OEP)"/>
    <property type="match status" value="1"/>
</dbReference>
<evidence type="ECO:0000256" key="1">
    <source>
        <dbReference type="ARBA" id="ARBA00007613"/>
    </source>
</evidence>
<organism evidence="3 4">
    <name type="scientific">Oxalicibacterium faecigallinarum</name>
    <dbReference type="NCBI Taxonomy" id="573741"/>
    <lineage>
        <taxon>Bacteria</taxon>
        <taxon>Pseudomonadati</taxon>
        <taxon>Pseudomonadota</taxon>
        <taxon>Betaproteobacteria</taxon>
        <taxon>Burkholderiales</taxon>
        <taxon>Oxalobacteraceae</taxon>
        <taxon>Oxalicibacterium</taxon>
    </lineage>
</organism>
<keyword evidence="2" id="KW-0564">Palmitate</keyword>
<evidence type="ECO:0000256" key="2">
    <source>
        <dbReference type="RuleBase" id="RU362097"/>
    </source>
</evidence>
<reference evidence="4" key="1">
    <citation type="journal article" date="2019" name="Int. J. Syst. Evol. Microbiol.">
        <title>The Global Catalogue of Microorganisms (GCM) 10K type strain sequencing project: providing services to taxonomists for standard genome sequencing and annotation.</title>
        <authorList>
            <consortium name="The Broad Institute Genomics Platform"/>
            <consortium name="The Broad Institute Genome Sequencing Center for Infectious Disease"/>
            <person name="Wu L."/>
            <person name="Ma J."/>
        </authorList>
    </citation>
    <scope>NUCLEOTIDE SEQUENCE [LARGE SCALE GENOMIC DNA]</scope>
    <source>
        <strain evidence="4">CCM 2767</strain>
    </source>
</reference>
<comment type="subcellular location">
    <subcellularLocation>
        <location evidence="2">Cell membrane</location>
        <topology evidence="2">Lipid-anchor</topology>
    </subcellularLocation>
</comment>
<gene>
    <name evidence="3" type="ORF">GCM10008066_12450</name>
</gene>
<dbReference type="PANTHER" id="PTHR30203:SF33">
    <property type="entry name" value="BLR4455 PROTEIN"/>
    <property type="match status" value="1"/>
</dbReference>
<dbReference type="EMBL" id="BMDI01000001">
    <property type="protein sequence ID" value="GGI18128.1"/>
    <property type="molecule type" value="Genomic_DNA"/>
</dbReference>
<dbReference type="Gene3D" id="2.20.200.10">
    <property type="entry name" value="Outer membrane efflux proteins (OEP)"/>
    <property type="match status" value="1"/>
</dbReference>
<dbReference type="InterPro" id="IPR003423">
    <property type="entry name" value="OMP_efflux"/>
</dbReference>
<comment type="caution">
    <text evidence="3">The sequence shown here is derived from an EMBL/GenBank/DDBJ whole genome shotgun (WGS) entry which is preliminary data.</text>
</comment>
<keyword evidence="4" id="KW-1185">Reference proteome</keyword>
<keyword evidence="2" id="KW-1134">Transmembrane beta strand</keyword>
<dbReference type="PANTHER" id="PTHR30203">
    <property type="entry name" value="OUTER MEMBRANE CATION EFFLUX PROTEIN"/>
    <property type="match status" value="1"/>
</dbReference>
<evidence type="ECO:0000313" key="3">
    <source>
        <dbReference type="EMBL" id="GGI18128.1"/>
    </source>
</evidence>
<keyword evidence="2" id="KW-0472">Membrane</keyword>
<proteinExistence type="inferred from homology"/>
<name>A0A8J3AQ50_9BURK</name>
<feature type="chain" id="PRO_5035339867" evidence="2">
    <location>
        <begin position="29"/>
        <end position="475"/>
    </location>
</feature>